<feature type="region of interest" description="Disordered" evidence="1">
    <location>
        <begin position="122"/>
        <end position="162"/>
    </location>
</feature>
<comment type="caution">
    <text evidence="2">The sequence shown here is derived from an EMBL/GenBank/DDBJ whole genome shotgun (WGS) entry which is preliminary data.</text>
</comment>
<dbReference type="STRING" id="797114.C475_05995"/>
<dbReference type="OrthoDB" id="341007at2157"/>
<protein>
    <submittedName>
        <fullName evidence="2">Uncharacterized protein</fullName>
    </submittedName>
</protein>
<evidence type="ECO:0000313" key="3">
    <source>
        <dbReference type="Proteomes" id="UP000011626"/>
    </source>
</evidence>
<evidence type="ECO:0000256" key="1">
    <source>
        <dbReference type="SAM" id="MobiDB-lite"/>
    </source>
</evidence>
<dbReference type="PATRIC" id="fig|797114.5.peg.1225"/>
<gene>
    <name evidence="2" type="ORF">C475_05995</name>
</gene>
<proteinExistence type="predicted"/>
<keyword evidence="3" id="KW-1185">Reference proteome</keyword>
<evidence type="ECO:0000313" key="2">
    <source>
        <dbReference type="EMBL" id="ELZ27447.1"/>
    </source>
</evidence>
<dbReference type="Pfam" id="PF26419">
    <property type="entry name" value="DUF8114"/>
    <property type="match status" value="1"/>
</dbReference>
<dbReference type="InterPro" id="IPR058427">
    <property type="entry name" value="DUF8114"/>
</dbReference>
<name>M0CYE3_9EURY</name>
<organism evidence="2 3">
    <name type="scientific">Halosimplex carlsbadense 2-9-1</name>
    <dbReference type="NCBI Taxonomy" id="797114"/>
    <lineage>
        <taxon>Archaea</taxon>
        <taxon>Methanobacteriati</taxon>
        <taxon>Methanobacteriota</taxon>
        <taxon>Stenosarchaea group</taxon>
        <taxon>Halobacteria</taxon>
        <taxon>Halobacteriales</taxon>
        <taxon>Haloarculaceae</taxon>
        <taxon>Halosimplex</taxon>
    </lineage>
</organism>
<feature type="compositionally biased region" description="Acidic residues" evidence="1">
    <location>
        <begin position="129"/>
        <end position="162"/>
    </location>
</feature>
<dbReference type="AlphaFoldDB" id="M0CYE3"/>
<dbReference type="Proteomes" id="UP000011626">
    <property type="component" value="Unassembled WGS sequence"/>
</dbReference>
<accession>M0CYE3</accession>
<reference evidence="2 3" key="1">
    <citation type="journal article" date="2014" name="PLoS Genet.">
        <title>Phylogenetically driven sequencing of extremely halophilic archaea reveals strategies for static and dynamic osmo-response.</title>
        <authorList>
            <person name="Becker E.A."/>
            <person name="Seitzer P.M."/>
            <person name="Tritt A."/>
            <person name="Larsen D."/>
            <person name="Krusor M."/>
            <person name="Yao A.I."/>
            <person name="Wu D."/>
            <person name="Madern D."/>
            <person name="Eisen J.A."/>
            <person name="Darling A.E."/>
            <person name="Facciotti M.T."/>
        </authorList>
    </citation>
    <scope>NUCLEOTIDE SEQUENCE [LARGE SCALE GENOMIC DNA]</scope>
    <source>
        <strain evidence="2 3">2-9-1</strain>
    </source>
</reference>
<sequence>MGKVSIGLRGWRFDEEAVFAADGTIRPLDNMDAETRERIVRLSAMMGEPCDCCYLIHGEEEIQRCNPAQAIYGEALGEVLLCDDHEADFVYWFQEEGGTRHAGERELKDRFHQWFLDGGRAPDGFELEHVEEDPEDVPEAPDPDEELPGLEEEIEEMDDDELDALDMDLSDIDFDG</sequence>
<dbReference type="RefSeq" id="WP_006882871.1">
    <property type="nucleotide sequence ID" value="NZ_AOIU01000013.1"/>
</dbReference>
<dbReference type="eggNOG" id="arCOG04545">
    <property type="taxonomic scope" value="Archaea"/>
</dbReference>
<dbReference type="EMBL" id="AOIU01000013">
    <property type="protein sequence ID" value="ELZ27447.1"/>
    <property type="molecule type" value="Genomic_DNA"/>
</dbReference>